<protein>
    <recommendedName>
        <fullName evidence="4">Deoxyribodipyrimidine photo-lyase</fullName>
        <ecNumber evidence="3">4.1.99.3</ecNumber>
    </recommendedName>
    <alternativeName>
        <fullName evidence="11">DNA photolyase</fullName>
    </alternativeName>
</protein>
<dbReference type="GO" id="GO:0003904">
    <property type="term" value="F:deoxyribodipyrimidine photo-lyase activity"/>
    <property type="evidence" value="ECO:0007669"/>
    <property type="project" value="UniProtKB-EC"/>
</dbReference>
<evidence type="ECO:0000256" key="1">
    <source>
        <dbReference type="ARBA" id="ARBA00001974"/>
    </source>
</evidence>
<keyword evidence="6" id="KW-0227">DNA damage</keyword>
<dbReference type="SUPFAM" id="SSF52425">
    <property type="entry name" value="Cryptochrome/photolyase, N-terminal domain"/>
    <property type="match status" value="1"/>
</dbReference>
<dbReference type="KEGG" id="goe:100899182"/>
<dbReference type="Proteomes" id="UP000694867">
    <property type="component" value="Unplaced"/>
</dbReference>
<dbReference type="PROSITE" id="PS51645">
    <property type="entry name" value="PHR_CRY_ALPHA_BETA"/>
    <property type="match status" value="1"/>
</dbReference>
<evidence type="ECO:0000256" key="5">
    <source>
        <dbReference type="ARBA" id="ARBA00022630"/>
    </source>
</evidence>
<dbReference type="PANTHER" id="PTHR10211:SF0">
    <property type="entry name" value="DEOXYRIBODIPYRIMIDINE PHOTO-LYASE"/>
    <property type="match status" value="1"/>
</dbReference>
<evidence type="ECO:0000256" key="4">
    <source>
        <dbReference type="ARBA" id="ARBA00014046"/>
    </source>
</evidence>
<dbReference type="GeneID" id="100899182"/>
<comment type="similarity">
    <text evidence="2">Belongs to the DNA photolyase class-2 family.</text>
</comment>
<dbReference type="InterPro" id="IPR036134">
    <property type="entry name" value="Crypto/Photolyase_FAD-like_sf"/>
</dbReference>
<dbReference type="GO" id="GO:0003677">
    <property type="term" value="F:DNA binding"/>
    <property type="evidence" value="ECO:0007669"/>
    <property type="project" value="UniProtKB-KW"/>
</dbReference>
<proteinExistence type="inferred from homology"/>
<dbReference type="InterPro" id="IPR052219">
    <property type="entry name" value="Photolyase_Class-2"/>
</dbReference>
<dbReference type="GO" id="GO:0000719">
    <property type="term" value="P:photoreactive repair"/>
    <property type="evidence" value="ECO:0007669"/>
    <property type="project" value="TreeGrafter"/>
</dbReference>
<evidence type="ECO:0000256" key="6">
    <source>
        <dbReference type="ARBA" id="ARBA00022763"/>
    </source>
</evidence>
<dbReference type="Gene3D" id="1.25.40.80">
    <property type="match status" value="1"/>
</dbReference>
<evidence type="ECO:0000259" key="13">
    <source>
        <dbReference type="PROSITE" id="PS51645"/>
    </source>
</evidence>
<keyword evidence="9" id="KW-0234">DNA repair</keyword>
<dbReference type="FunFam" id="1.10.579.10:FF:000002">
    <property type="entry name" value="Deoxyribodipyrimidine photolyase"/>
    <property type="match status" value="1"/>
</dbReference>
<feature type="domain" description="Photolyase/cryptochrome alpha/beta" evidence="13">
    <location>
        <begin position="15"/>
        <end position="138"/>
    </location>
</feature>
<evidence type="ECO:0000313" key="15">
    <source>
        <dbReference type="RefSeq" id="XP_003742363.1"/>
    </source>
</evidence>
<evidence type="ECO:0000256" key="10">
    <source>
        <dbReference type="ARBA" id="ARBA00023239"/>
    </source>
</evidence>
<keyword evidence="5" id="KW-0285">Flavoprotein</keyword>
<name>A0AAJ6QSB4_9ACAR</name>
<evidence type="ECO:0000256" key="9">
    <source>
        <dbReference type="ARBA" id="ARBA00023204"/>
    </source>
</evidence>
<comment type="cofactor">
    <cofactor evidence="1">
        <name>FAD</name>
        <dbReference type="ChEBI" id="CHEBI:57692"/>
    </cofactor>
</comment>
<keyword evidence="14" id="KW-1185">Reference proteome</keyword>
<evidence type="ECO:0000256" key="11">
    <source>
        <dbReference type="ARBA" id="ARBA00031671"/>
    </source>
</evidence>
<reference evidence="15" key="1">
    <citation type="submission" date="2025-08" db="UniProtKB">
        <authorList>
            <consortium name="RefSeq"/>
        </authorList>
    </citation>
    <scope>IDENTIFICATION</scope>
</reference>
<dbReference type="Pfam" id="PF00875">
    <property type="entry name" value="DNA_photolyase"/>
    <property type="match status" value="1"/>
</dbReference>
<accession>A0AAJ6QSB4</accession>
<evidence type="ECO:0000256" key="8">
    <source>
        <dbReference type="ARBA" id="ARBA00023125"/>
    </source>
</evidence>
<keyword evidence="8" id="KW-0238">DNA-binding</keyword>
<comment type="catalytic activity">
    <reaction evidence="12">
        <text>cyclobutadipyrimidine (in DNA) = 2 pyrimidine residues (in DNA).</text>
        <dbReference type="EC" id="4.1.99.3"/>
    </reaction>
</comment>
<evidence type="ECO:0000313" key="14">
    <source>
        <dbReference type="Proteomes" id="UP000694867"/>
    </source>
</evidence>
<evidence type="ECO:0000256" key="2">
    <source>
        <dbReference type="ARBA" id="ARBA00006409"/>
    </source>
</evidence>
<evidence type="ECO:0000256" key="7">
    <source>
        <dbReference type="ARBA" id="ARBA00022827"/>
    </source>
</evidence>
<keyword evidence="10" id="KW-0456">Lyase</keyword>
<dbReference type="EC" id="4.1.99.3" evidence="3"/>
<evidence type="ECO:0000256" key="3">
    <source>
        <dbReference type="ARBA" id="ARBA00013149"/>
    </source>
</evidence>
<keyword evidence="7" id="KW-0274">FAD</keyword>
<dbReference type="RefSeq" id="XP_003742363.1">
    <property type="nucleotide sequence ID" value="XM_003742315.1"/>
</dbReference>
<dbReference type="AlphaFoldDB" id="A0AAJ6QSB4"/>
<dbReference type="InterPro" id="IPR036155">
    <property type="entry name" value="Crypto/Photolyase_N_sf"/>
</dbReference>
<dbReference type="Gene3D" id="1.10.579.10">
    <property type="entry name" value="DNA Cyclobutane Dipyrimidine Photolyase, subunit A, domain 3"/>
    <property type="match status" value="1"/>
</dbReference>
<organism evidence="14 15">
    <name type="scientific">Galendromus occidentalis</name>
    <name type="common">western predatory mite</name>
    <dbReference type="NCBI Taxonomy" id="34638"/>
    <lineage>
        <taxon>Eukaryota</taxon>
        <taxon>Metazoa</taxon>
        <taxon>Ecdysozoa</taxon>
        <taxon>Arthropoda</taxon>
        <taxon>Chelicerata</taxon>
        <taxon>Arachnida</taxon>
        <taxon>Acari</taxon>
        <taxon>Parasitiformes</taxon>
        <taxon>Mesostigmata</taxon>
        <taxon>Gamasina</taxon>
        <taxon>Phytoseioidea</taxon>
        <taxon>Phytoseiidae</taxon>
        <taxon>Typhlodrominae</taxon>
        <taxon>Galendromus</taxon>
    </lineage>
</organism>
<dbReference type="Gene3D" id="3.40.50.620">
    <property type="entry name" value="HUPs"/>
    <property type="match status" value="1"/>
</dbReference>
<evidence type="ECO:0000256" key="12">
    <source>
        <dbReference type="ARBA" id="ARBA00033999"/>
    </source>
</evidence>
<dbReference type="PANTHER" id="PTHR10211">
    <property type="entry name" value="DEOXYRIBODIPYRIMIDINE PHOTOLYASE"/>
    <property type="match status" value="1"/>
</dbReference>
<dbReference type="SUPFAM" id="SSF48173">
    <property type="entry name" value="Cryptochrome/photolyase FAD-binding domain"/>
    <property type="match status" value="1"/>
</dbReference>
<dbReference type="InterPro" id="IPR006050">
    <property type="entry name" value="DNA_photolyase_N"/>
</dbReference>
<sequence length="453" mass="53440">MDQRVTKLNDFVYKSNVLYLMRRDKRVYDNHCVELGYKLSYASKGRFYIGIEFEKLKLNSRQKTFVLEGLEEDEEACRRLNIYFSLIVDLDRFVKQKNIDCIILDFSPLRECLAYRGEVEAYCIEKRISLRVCDANNLVPCKILAVYKKTSKAVRSELFEHFPKFLRDYKVLEKHLYNKSSETYMQKSEFPEVPVVQNVFKGGYSQGMKMLEEFLQKRFPTYHKHRKNPDADNLSNLSPWISNGQISTQKILFIIAQRFKEKKSDNYHAFLREVFAFRETAEHFCLHERNYDSLEGALPWAKDTLTKHKDDDREQIYDLEKLEKGQTHILAWNAAQRELLATGKIHGYCRMYWAKQIMKWTKSPEEAVERAVYLNDTYAIDGNCSNGYMGIMWSICGSMDRGFQERPVIGRIRPMNEFAAPHYVRKWLKGADSEALVRSNQKMITSFRGFIQK</sequence>
<dbReference type="InterPro" id="IPR014729">
    <property type="entry name" value="Rossmann-like_a/b/a_fold"/>
</dbReference>
<gene>
    <name evidence="15" type="primary">LOC100899182</name>
</gene>